<evidence type="ECO:0000313" key="3">
    <source>
        <dbReference type="EMBL" id="KAK1590066.1"/>
    </source>
</evidence>
<feature type="transmembrane region" description="Helical" evidence="2">
    <location>
        <begin position="12"/>
        <end position="34"/>
    </location>
</feature>
<keyword evidence="2" id="KW-0472">Membrane</keyword>
<dbReference type="GeneID" id="85442191"/>
<evidence type="ECO:0000313" key="4">
    <source>
        <dbReference type="Proteomes" id="UP001230504"/>
    </source>
</evidence>
<protein>
    <submittedName>
        <fullName evidence="3">Uncharacterized protein</fullName>
    </submittedName>
</protein>
<feature type="compositionally biased region" description="Polar residues" evidence="1">
    <location>
        <begin position="337"/>
        <end position="347"/>
    </location>
</feature>
<organism evidence="3 4">
    <name type="scientific">Colletotrichum navitas</name>
    <dbReference type="NCBI Taxonomy" id="681940"/>
    <lineage>
        <taxon>Eukaryota</taxon>
        <taxon>Fungi</taxon>
        <taxon>Dikarya</taxon>
        <taxon>Ascomycota</taxon>
        <taxon>Pezizomycotina</taxon>
        <taxon>Sordariomycetes</taxon>
        <taxon>Hypocreomycetidae</taxon>
        <taxon>Glomerellales</taxon>
        <taxon>Glomerellaceae</taxon>
        <taxon>Colletotrichum</taxon>
        <taxon>Colletotrichum graminicola species complex</taxon>
    </lineage>
</organism>
<proteinExistence type="predicted"/>
<feature type="transmembrane region" description="Helical" evidence="2">
    <location>
        <begin position="50"/>
        <end position="72"/>
    </location>
</feature>
<accession>A0AAD8PXX9</accession>
<feature type="compositionally biased region" description="Pro residues" evidence="1">
    <location>
        <begin position="439"/>
        <end position="449"/>
    </location>
</feature>
<feature type="region of interest" description="Disordered" evidence="1">
    <location>
        <begin position="433"/>
        <end position="468"/>
    </location>
</feature>
<evidence type="ECO:0000256" key="1">
    <source>
        <dbReference type="SAM" id="MobiDB-lite"/>
    </source>
</evidence>
<sequence length="468" mass="51845">MEILEMARLVEIRFAIGLIPFAFAGCGVCAAMQATRGAKGRIRNWQPANVIFWVMSVAITILKILTIQRSSMRSPEFRRMGSDYPTTHQVQDLAIIAGFYFLLLVNELALMFQKTWEETIDGENMKKLRLTRSISDQARYDLTRAIEEGYYPSGVTYLTLRLEGETASEKAASKDDILKKTASKDTSIAGSSSSEKTAGKRTMEEDTIEPVPMIPPSFRRNSDRWSSAMTLRDAGADDNMNEKVGGKDMKKRGSERWSSAMTLKEPAHHPGHDKRISSFATPMVADIDEVTPLEHSPSTSSSRYEDEHAAQKNMLLDSPFPIKEPAERRSFLLKPSRPNTERWSNAMTLRGEPSSASQEPPPKDYVSISDTEAPSAPNMLPASGTAPSTPECKASHSERNTMRRCSDASARSIRRFSGRNDLREAAATAAAFVEGDAPVPSPLESPPLSPTETQPLQPEQYDLNQTHP</sequence>
<keyword evidence="4" id="KW-1185">Reference proteome</keyword>
<keyword evidence="2" id="KW-1133">Transmembrane helix</keyword>
<feature type="region of interest" description="Disordered" evidence="1">
    <location>
        <begin position="182"/>
        <end position="205"/>
    </location>
</feature>
<feature type="compositionally biased region" description="Basic and acidic residues" evidence="1">
    <location>
        <begin position="393"/>
        <end position="406"/>
    </location>
</feature>
<dbReference type="AlphaFoldDB" id="A0AAD8PXX9"/>
<dbReference type="RefSeq" id="XP_060413578.1">
    <property type="nucleotide sequence ID" value="XM_060557951.1"/>
</dbReference>
<feature type="transmembrane region" description="Helical" evidence="2">
    <location>
        <begin position="93"/>
        <end position="112"/>
    </location>
</feature>
<evidence type="ECO:0000256" key="2">
    <source>
        <dbReference type="SAM" id="Phobius"/>
    </source>
</evidence>
<feature type="compositionally biased region" description="Polar residues" evidence="1">
    <location>
        <begin position="184"/>
        <end position="196"/>
    </location>
</feature>
<feature type="compositionally biased region" description="Polar residues" evidence="1">
    <location>
        <begin position="454"/>
        <end position="468"/>
    </location>
</feature>
<dbReference type="EMBL" id="JAHLJV010000034">
    <property type="protein sequence ID" value="KAK1590066.1"/>
    <property type="molecule type" value="Genomic_DNA"/>
</dbReference>
<gene>
    <name evidence="3" type="ORF">LY79DRAFT_555785</name>
</gene>
<feature type="region of interest" description="Disordered" evidence="1">
    <location>
        <begin position="326"/>
        <end position="411"/>
    </location>
</feature>
<keyword evidence="2" id="KW-0812">Transmembrane</keyword>
<reference evidence="3" key="1">
    <citation type="submission" date="2021-06" db="EMBL/GenBank/DDBJ databases">
        <title>Comparative genomics, transcriptomics and evolutionary studies reveal genomic signatures of adaptation to plant cell wall in hemibiotrophic fungi.</title>
        <authorList>
            <consortium name="DOE Joint Genome Institute"/>
            <person name="Baroncelli R."/>
            <person name="Diaz J.F."/>
            <person name="Benocci T."/>
            <person name="Peng M."/>
            <person name="Battaglia E."/>
            <person name="Haridas S."/>
            <person name="Andreopoulos W."/>
            <person name="Labutti K."/>
            <person name="Pangilinan J."/>
            <person name="Floch G.L."/>
            <person name="Makela M.R."/>
            <person name="Henrissat B."/>
            <person name="Grigoriev I.V."/>
            <person name="Crouch J.A."/>
            <person name="De Vries R.P."/>
            <person name="Sukno S.A."/>
            <person name="Thon M.R."/>
        </authorList>
    </citation>
    <scope>NUCLEOTIDE SEQUENCE</scope>
    <source>
        <strain evidence="3">CBS 125086</strain>
    </source>
</reference>
<dbReference type="Proteomes" id="UP001230504">
    <property type="component" value="Unassembled WGS sequence"/>
</dbReference>
<comment type="caution">
    <text evidence="3">The sequence shown here is derived from an EMBL/GenBank/DDBJ whole genome shotgun (WGS) entry which is preliminary data.</text>
</comment>
<name>A0AAD8PXX9_9PEZI</name>